<dbReference type="InterPro" id="IPR001241">
    <property type="entry name" value="Topo_IIA"/>
</dbReference>
<dbReference type="Pfam" id="PF02518">
    <property type="entry name" value="HATPase_c"/>
    <property type="match status" value="1"/>
</dbReference>
<feature type="domain" description="Toprim" evidence="11">
    <location>
        <begin position="468"/>
        <end position="582"/>
    </location>
</feature>
<keyword evidence="9 10" id="KW-0413">Isomerase</keyword>
<dbReference type="Gene3D" id="3.30.565.10">
    <property type="entry name" value="Histidine kinase-like ATPase, C-terminal domain"/>
    <property type="match status" value="1"/>
</dbReference>
<dbReference type="InterPro" id="IPR003594">
    <property type="entry name" value="HATPase_dom"/>
</dbReference>
<keyword evidence="8" id="KW-0238">DNA-binding</keyword>
<evidence type="ECO:0000256" key="7">
    <source>
        <dbReference type="ARBA" id="ARBA00023029"/>
    </source>
</evidence>
<dbReference type="PRINTS" id="PR01159">
    <property type="entry name" value="DNAGYRASEB"/>
</dbReference>
<feature type="binding site" evidence="10">
    <location>
        <position position="547"/>
    </location>
    <ligand>
        <name>Mg(2+)</name>
        <dbReference type="ChEBI" id="CHEBI:18420"/>
        <label>2</label>
    </ligand>
</feature>
<keyword evidence="4 10" id="KW-0547">Nucleotide-binding</keyword>
<dbReference type="Gene3D" id="3.30.230.10">
    <property type="match status" value="1"/>
</dbReference>
<evidence type="ECO:0000256" key="10">
    <source>
        <dbReference type="HAMAP-Rule" id="MF_01898"/>
    </source>
</evidence>
<dbReference type="InterPro" id="IPR013760">
    <property type="entry name" value="Topo_IIA-like_dom_sf"/>
</dbReference>
<dbReference type="HAMAP" id="MF_01898">
    <property type="entry name" value="GyrB"/>
    <property type="match status" value="1"/>
</dbReference>
<dbReference type="Proteomes" id="UP000095662">
    <property type="component" value="Unassembled WGS sequence"/>
</dbReference>
<dbReference type="NCBIfam" id="NF004189">
    <property type="entry name" value="PRK05644.1"/>
    <property type="match status" value="1"/>
</dbReference>
<dbReference type="GO" id="GO:0005737">
    <property type="term" value="C:cytoplasm"/>
    <property type="evidence" value="ECO:0007669"/>
    <property type="project" value="UniProtKB-SubCell"/>
</dbReference>
<dbReference type="Pfam" id="PF00204">
    <property type="entry name" value="DNA_gyraseB"/>
    <property type="match status" value="1"/>
</dbReference>
<comment type="subunit">
    <text evidence="10">Heterotetramer, composed of two GyrA and two GyrB chains. In the heterotetramer, GyrA contains the active site tyrosine that forms a transient covalent intermediate with DNA, while GyrB binds cofactors and catalyzes ATP hydrolysis.</text>
</comment>
<comment type="subcellular location">
    <subcellularLocation>
        <location evidence="10">Cytoplasm</location>
    </subcellularLocation>
</comment>
<accession>A0A174ZC11</accession>
<dbReference type="InterPro" id="IPR013506">
    <property type="entry name" value="Topo_IIA_bsu_dom2"/>
</dbReference>
<name>A0A174ZC11_9FIRM</name>
<dbReference type="PROSITE" id="PS50880">
    <property type="entry name" value="TOPRIM"/>
    <property type="match status" value="1"/>
</dbReference>
<organism evidence="12 13">
    <name type="scientific">[Eubacterium] siraeum</name>
    <dbReference type="NCBI Taxonomy" id="39492"/>
    <lineage>
        <taxon>Bacteria</taxon>
        <taxon>Bacillati</taxon>
        <taxon>Bacillota</taxon>
        <taxon>Clostridia</taxon>
        <taxon>Eubacteriales</taxon>
        <taxon>Oscillospiraceae</taxon>
        <taxon>Oscillospiraceae incertae sedis</taxon>
    </lineage>
</organism>
<dbReference type="CDD" id="cd00822">
    <property type="entry name" value="TopoII_Trans_DNA_gyrase"/>
    <property type="match status" value="1"/>
</dbReference>
<keyword evidence="3 10" id="KW-0479">Metal-binding</keyword>
<evidence type="ECO:0000256" key="8">
    <source>
        <dbReference type="ARBA" id="ARBA00023125"/>
    </source>
</evidence>
<dbReference type="Gene3D" id="3.40.50.670">
    <property type="match status" value="1"/>
</dbReference>
<evidence type="ECO:0000256" key="2">
    <source>
        <dbReference type="ARBA" id="ARBA00010708"/>
    </source>
</evidence>
<dbReference type="InterPro" id="IPR002288">
    <property type="entry name" value="DNA_gyrase_B_C"/>
</dbReference>
<evidence type="ECO:0000256" key="6">
    <source>
        <dbReference type="ARBA" id="ARBA00022842"/>
    </source>
</evidence>
<feature type="binding site" evidence="10">
    <location>
        <position position="547"/>
    </location>
    <ligand>
        <name>Mg(2+)</name>
        <dbReference type="ChEBI" id="CHEBI:18420"/>
        <label>1</label>
        <note>catalytic</note>
    </ligand>
</feature>
<comment type="function">
    <text evidence="10">A type II topoisomerase that negatively supercoils closed circular double-stranded (ds) DNA in an ATP-dependent manner to modulate DNA topology and maintain chromosomes in an underwound state. Negative supercoiling favors strand separation, and DNA replication, transcription, recombination and repair, all of which involve strand separation. Also able to catalyze the interconversion of other topological isomers of dsDNA rings, including catenanes and knotted rings. Type II topoisomerases break and join 2 DNA strands simultaneously in an ATP-dependent manner.</text>
</comment>
<dbReference type="InterPro" id="IPR006171">
    <property type="entry name" value="TOPRIM_dom"/>
</dbReference>
<dbReference type="InterPro" id="IPR011557">
    <property type="entry name" value="GyrB"/>
</dbReference>
<dbReference type="Pfam" id="PF01751">
    <property type="entry name" value="Toprim"/>
    <property type="match status" value="1"/>
</dbReference>
<dbReference type="PROSITE" id="PS00177">
    <property type="entry name" value="TOPOISOMERASE_II"/>
    <property type="match status" value="1"/>
</dbReference>
<comment type="similarity">
    <text evidence="2 10">Belongs to the type II topoisomerase GyrB family.</text>
</comment>
<dbReference type="GO" id="GO:0006265">
    <property type="term" value="P:DNA topological change"/>
    <property type="evidence" value="ECO:0007669"/>
    <property type="project" value="UniProtKB-UniRule"/>
</dbReference>
<dbReference type="NCBIfam" id="NF011501">
    <property type="entry name" value="PRK14939.1"/>
    <property type="match status" value="1"/>
</dbReference>
<keyword evidence="6 10" id="KW-0460">Magnesium</keyword>
<sequence length="686" mass="76646">MAEEILDKNVNTVEVDEPEIDGEIKDIEDNTQVEHAYGADDIQILEGLEAVRKRPGMYIGSTGESGLHHLVYEIVDNAIDEALAGYCTEINVKILPGDVIEVTDNGRGIPTGIHPKEKISAATVVYTILHAGGKFGGGGYKVSGGLHGVGASVVNALSEWLELTVYEGKEIHFQRFENGGHYKEQMKVIGTTDKTGTQVRFKPDSTIFHSTEFKYDILLDRLREQAFLNAGLKIVLSDLRDEDKPKQEVLQYEGGIISYVEWLQKKRGAEALHPDVVYIEGLLDNISVEIAFQYNTDFNSETFRSFANNIHTVDGGTHEIAFKNALNKVINDFVKQYKEQQANNNKKSKKKQDEVKEFVPLSGEAIREAINAVISVKLPECEFEGQTKGKLGNPEVRPVVYKITVEKLTYYFEEHPDTIATIAQKCINAQAARDAAKKAMEAKRKSVTDGASLPGKLADCSDTDPEKTEVYIVEGDSAGGSAKQGRDRRFQAILPLWGKMLNVEKARADKVYNNDKLQPVVKALGTGIGEDFDITKLRYGRVVVMADADVDGSHIRTLLLTFFFRFMRPLIEEGHVYLAQPPLFKVFRGKKVRYAFSDEERDAYIAELAGESNAKVDVQRYKGLGEMDPEQLWETTMDPAARTMIKVNLEDAAKADEIFSILMGDKVEPRREFIEQNARYAKDLDI</sequence>
<dbReference type="GO" id="GO:0005694">
    <property type="term" value="C:chromosome"/>
    <property type="evidence" value="ECO:0007669"/>
    <property type="project" value="InterPro"/>
</dbReference>
<dbReference type="PANTHER" id="PTHR45866:SF1">
    <property type="entry name" value="DNA GYRASE SUBUNIT B, MITOCHONDRIAL"/>
    <property type="match status" value="1"/>
</dbReference>
<keyword evidence="5 10" id="KW-0067">ATP-binding</keyword>
<dbReference type="EC" id="5.6.2.2" evidence="10"/>
<evidence type="ECO:0000256" key="3">
    <source>
        <dbReference type="ARBA" id="ARBA00022723"/>
    </source>
</evidence>
<comment type="catalytic activity">
    <reaction evidence="1 10">
        <text>ATP-dependent breakage, passage and rejoining of double-stranded DNA.</text>
        <dbReference type="EC" id="5.6.2.2"/>
    </reaction>
</comment>
<dbReference type="CDD" id="cd03366">
    <property type="entry name" value="TOPRIM_TopoIIA_GyrB"/>
    <property type="match status" value="1"/>
</dbReference>
<dbReference type="GO" id="GO:0046872">
    <property type="term" value="F:metal ion binding"/>
    <property type="evidence" value="ECO:0007669"/>
    <property type="project" value="UniProtKB-KW"/>
</dbReference>
<evidence type="ECO:0000256" key="9">
    <source>
        <dbReference type="ARBA" id="ARBA00023235"/>
    </source>
</evidence>
<dbReference type="EMBL" id="CZBY01000002">
    <property type="protein sequence ID" value="CUQ81521.1"/>
    <property type="molecule type" value="Genomic_DNA"/>
</dbReference>
<dbReference type="SMART" id="SM00433">
    <property type="entry name" value="TOP2c"/>
    <property type="match status" value="1"/>
</dbReference>
<dbReference type="InterPro" id="IPR013759">
    <property type="entry name" value="Topo_IIA_B_C"/>
</dbReference>
<dbReference type="PRINTS" id="PR00418">
    <property type="entry name" value="TPI2FAMILY"/>
</dbReference>
<dbReference type="Pfam" id="PF00986">
    <property type="entry name" value="DNA_gyraseB_C"/>
    <property type="match status" value="1"/>
</dbReference>
<dbReference type="InterPro" id="IPR036890">
    <property type="entry name" value="HATPase_C_sf"/>
</dbReference>
<reference evidence="12 13" key="1">
    <citation type="submission" date="2015-09" db="EMBL/GenBank/DDBJ databases">
        <authorList>
            <consortium name="Pathogen Informatics"/>
        </authorList>
    </citation>
    <scope>NUCLEOTIDE SEQUENCE [LARGE SCALE GENOMIC DNA]</scope>
    <source>
        <strain evidence="12 13">2789STDY5834928</strain>
    </source>
</reference>
<dbReference type="SUPFAM" id="SSF54211">
    <property type="entry name" value="Ribosomal protein S5 domain 2-like"/>
    <property type="match status" value="1"/>
</dbReference>
<keyword evidence="7 10" id="KW-0799">Topoisomerase</keyword>
<dbReference type="InterPro" id="IPR014721">
    <property type="entry name" value="Ribsml_uS5_D2-typ_fold_subgr"/>
</dbReference>
<dbReference type="SUPFAM" id="SSF55874">
    <property type="entry name" value="ATPase domain of HSP90 chaperone/DNA topoisomerase II/histidine kinase"/>
    <property type="match status" value="1"/>
</dbReference>
<comment type="miscellaneous">
    <text evidence="10">Few gyrases are as efficient as E.coli at forming negative supercoils. Not all organisms have 2 type II topoisomerases; in organisms with a single type II topoisomerase this enzyme also has to decatenate newly replicated chromosomes.</text>
</comment>
<dbReference type="GO" id="GO:0005524">
    <property type="term" value="F:ATP binding"/>
    <property type="evidence" value="ECO:0007669"/>
    <property type="project" value="UniProtKB-UniRule"/>
</dbReference>
<dbReference type="InterPro" id="IPR034160">
    <property type="entry name" value="TOPRIM_GyrB"/>
</dbReference>
<feature type="binding site" evidence="10">
    <location>
        <position position="549"/>
    </location>
    <ligand>
        <name>Mg(2+)</name>
        <dbReference type="ChEBI" id="CHEBI:18420"/>
        <label>2</label>
    </ligand>
</feature>
<feature type="site" description="Interaction with DNA" evidence="10">
    <location>
        <position position="499"/>
    </location>
</feature>
<dbReference type="GO" id="GO:0006261">
    <property type="term" value="P:DNA-templated DNA replication"/>
    <property type="evidence" value="ECO:0007669"/>
    <property type="project" value="UniProtKB-UniRule"/>
</dbReference>
<dbReference type="InterPro" id="IPR000565">
    <property type="entry name" value="Topo_IIA_B"/>
</dbReference>
<evidence type="ECO:0000313" key="12">
    <source>
        <dbReference type="EMBL" id="CUQ81521.1"/>
    </source>
</evidence>
<comment type="cofactor">
    <cofactor evidence="10">
        <name>Mg(2+)</name>
        <dbReference type="ChEBI" id="CHEBI:18420"/>
    </cofactor>
    <cofactor evidence="10">
        <name>Mn(2+)</name>
        <dbReference type="ChEBI" id="CHEBI:29035"/>
    </cofactor>
    <cofactor evidence="10">
        <name>Ca(2+)</name>
        <dbReference type="ChEBI" id="CHEBI:29108"/>
    </cofactor>
    <text evidence="10">Binds two Mg(2+) per subunit. The magnesium ions form salt bridges with both the protein and the DNA. Can also accept other divalent metal cations, such as Mn(2+) or Ca(2+).</text>
</comment>
<dbReference type="GO" id="GO:0003677">
    <property type="term" value="F:DNA binding"/>
    <property type="evidence" value="ECO:0007669"/>
    <property type="project" value="UniProtKB-KW"/>
</dbReference>
<evidence type="ECO:0000256" key="5">
    <source>
        <dbReference type="ARBA" id="ARBA00022840"/>
    </source>
</evidence>
<dbReference type="NCBIfam" id="TIGR01059">
    <property type="entry name" value="gyrB"/>
    <property type="match status" value="1"/>
</dbReference>
<keyword evidence="10" id="KW-0963">Cytoplasm</keyword>
<dbReference type="InterPro" id="IPR018522">
    <property type="entry name" value="TopoIIA_CS"/>
</dbReference>
<dbReference type="CDD" id="cd16928">
    <property type="entry name" value="HATPase_GyrB-like"/>
    <property type="match status" value="1"/>
</dbReference>
<dbReference type="AlphaFoldDB" id="A0A174ZC11"/>
<dbReference type="SMART" id="SM00387">
    <property type="entry name" value="HATPase_c"/>
    <property type="match status" value="1"/>
</dbReference>
<evidence type="ECO:0000256" key="1">
    <source>
        <dbReference type="ARBA" id="ARBA00000185"/>
    </source>
</evidence>
<evidence type="ECO:0000256" key="4">
    <source>
        <dbReference type="ARBA" id="ARBA00022741"/>
    </source>
</evidence>
<feature type="site" description="Interaction with DNA" evidence="10">
    <location>
        <position position="502"/>
    </location>
</feature>
<evidence type="ECO:0000259" key="11">
    <source>
        <dbReference type="PROSITE" id="PS50880"/>
    </source>
</evidence>
<proteinExistence type="inferred from homology"/>
<dbReference type="GO" id="GO:0034335">
    <property type="term" value="F:DNA negative supercoiling activity"/>
    <property type="evidence" value="ECO:0007669"/>
    <property type="project" value="UniProtKB-ARBA"/>
</dbReference>
<dbReference type="FunFam" id="3.40.50.670:FF:000002">
    <property type="entry name" value="DNA gyrase subunit B"/>
    <property type="match status" value="1"/>
</dbReference>
<dbReference type="STRING" id="39492.ERS852540_00277"/>
<feature type="binding site" evidence="10">
    <location>
        <position position="474"/>
    </location>
    <ligand>
        <name>Mg(2+)</name>
        <dbReference type="ChEBI" id="CHEBI:18420"/>
        <label>1</label>
        <note>catalytic</note>
    </ligand>
</feature>
<gene>
    <name evidence="12" type="primary">gyrB_1</name>
    <name evidence="10" type="synonym">gyrB</name>
    <name evidence="12" type="ORF">ERS852540_00277</name>
</gene>
<evidence type="ECO:0000313" key="13">
    <source>
        <dbReference type="Proteomes" id="UP000095662"/>
    </source>
</evidence>
<dbReference type="PANTHER" id="PTHR45866">
    <property type="entry name" value="DNA GYRASE/TOPOISOMERASE SUBUNIT B"/>
    <property type="match status" value="1"/>
</dbReference>
<dbReference type="FunFam" id="3.30.565.10:FF:000002">
    <property type="entry name" value="DNA gyrase subunit B"/>
    <property type="match status" value="1"/>
</dbReference>
<protein>
    <recommendedName>
        <fullName evidence="10">DNA gyrase subunit B</fullName>
        <ecNumber evidence="10">5.6.2.2</ecNumber>
    </recommendedName>
</protein>
<dbReference type="InterPro" id="IPR020568">
    <property type="entry name" value="Ribosomal_Su5_D2-typ_SF"/>
</dbReference>
<dbReference type="SUPFAM" id="SSF56719">
    <property type="entry name" value="Type II DNA topoisomerase"/>
    <property type="match status" value="1"/>
</dbReference>